<dbReference type="OrthoDB" id="7205533at2"/>
<dbReference type="EMBL" id="CP000360">
    <property type="protein sequence ID" value="ABF40360.1"/>
    <property type="molecule type" value="Genomic_DNA"/>
</dbReference>
<dbReference type="AlphaFoldDB" id="Q1IRZ0"/>
<dbReference type="Pfam" id="PF00583">
    <property type="entry name" value="Acetyltransf_1"/>
    <property type="match status" value="1"/>
</dbReference>
<gene>
    <name evidence="2" type="ordered locus">Acid345_1358</name>
</gene>
<dbReference type="SUPFAM" id="SSF55729">
    <property type="entry name" value="Acyl-CoA N-acyltransferases (Nat)"/>
    <property type="match status" value="1"/>
</dbReference>
<dbReference type="eggNOG" id="COG0456">
    <property type="taxonomic scope" value="Bacteria"/>
</dbReference>
<dbReference type="RefSeq" id="WP_011522162.1">
    <property type="nucleotide sequence ID" value="NC_008009.1"/>
</dbReference>
<dbReference type="GO" id="GO:0016747">
    <property type="term" value="F:acyltransferase activity, transferring groups other than amino-acyl groups"/>
    <property type="evidence" value="ECO:0007669"/>
    <property type="project" value="InterPro"/>
</dbReference>
<keyword evidence="3" id="KW-1185">Reference proteome</keyword>
<reference evidence="2 3" key="1">
    <citation type="journal article" date="2009" name="Appl. Environ. Microbiol.">
        <title>Three genomes from the phylum Acidobacteria provide insight into the lifestyles of these microorganisms in soils.</title>
        <authorList>
            <person name="Ward N.L."/>
            <person name="Challacombe J.F."/>
            <person name="Janssen P.H."/>
            <person name="Henrissat B."/>
            <person name="Coutinho P.M."/>
            <person name="Wu M."/>
            <person name="Xie G."/>
            <person name="Haft D.H."/>
            <person name="Sait M."/>
            <person name="Badger J."/>
            <person name="Barabote R.D."/>
            <person name="Bradley B."/>
            <person name="Brettin T.S."/>
            <person name="Brinkac L.M."/>
            <person name="Bruce D."/>
            <person name="Creasy T."/>
            <person name="Daugherty S.C."/>
            <person name="Davidsen T.M."/>
            <person name="DeBoy R.T."/>
            <person name="Detter J.C."/>
            <person name="Dodson R.J."/>
            <person name="Durkin A.S."/>
            <person name="Ganapathy A."/>
            <person name="Gwinn-Giglio M."/>
            <person name="Han C.S."/>
            <person name="Khouri H."/>
            <person name="Kiss H."/>
            <person name="Kothari S.P."/>
            <person name="Madupu R."/>
            <person name="Nelson K.E."/>
            <person name="Nelson W.C."/>
            <person name="Paulsen I."/>
            <person name="Penn K."/>
            <person name="Ren Q."/>
            <person name="Rosovitz M.J."/>
            <person name="Selengut J.D."/>
            <person name="Shrivastava S."/>
            <person name="Sullivan S.A."/>
            <person name="Tapia R."/>
            <person name="Thompson L.S."/>
            <person name="Watkins K.L."/>
            <person name="Yang Q."/>
            <person name="Yu C."/>
            <person name="Zafar N."/>
            <person name="Zhou L."/>
            <person name="Kuske C.R."/>
        </authorList>
    </citation>
    <scope>NUCLEOTIDE SEQUENCE [LARGE SCALE GENOMIC DNA]</scope>
    <source>
        <strain evidence="2 3">Ellin345</strain>
    </source>
</reference>
<dbReference type="Proteomes" id="UP000002432">
    <property type="component" value="Chromosome"/>
</dbReference>
<dbReference type="InterPro" id="IPR000182">
    <property type="entry name" value="GNAT_dom"/>
</dbReference>
<sequence length="157" mass="17815">MPAQITLAESPLDIAHVAELFREYAAWLAFPLDFQNFDEELTTLPGKYASPTGRLLLARCDGLPAGCGAFRPLDPKVCEMKRVFVRPEFRGHQLGYAMIVRLISEAREAGYEFIRLDTIPGKMPDANRIYRTLGFYEIPPYYQGNPHADACYLEVRL</sequence>
<dbReference type="HOGENOM" id="CLU_013985_11_0_0"/>
<dbReference type="PANTHER" id="PTHR43305">
    <property type="entry name" value="FAMILY N-ACETYLTRANSFERASE, PUTATIVE (AFU_ORTHOLOGUE AFUA_2G01380)-RELATED"/>
    <property type="match status" value="1"/>
</dbReference>
<evidence type="ECO:0000259" key="1">
    <source>
        <dbReference type="PROSITE" id="PS51186"/>
    </source>
</evidence>
<name>Q1IRZ0_KORVE</name>
<accession>Q1IRZ0</accession>
<evidence type="ECO:0000313" key="3">
    <source>
        <dbReference type="Proteomes" id="UP000002432"/>
    </source>
</evidence>
<dbReference type="STRING" id="204669.Acid345_1358"/>
<dbReference type="InterPro" id="IPR016181">
    <property type="entry name" value="Acyl_CoA_acyltransferase"/>
</dbReference>
<evidence type="ECO:0000313" key="2">
    <source>
        <dbReference type="EMBL" id="ABF40360.1"/>
    </source>
</evidence>
<dbReference type="Gene3D" id="3.40.630.30">
    <property type="match status" value="1"/>
</dbReference>
<dbReference type="EnsemblBacteria" id="ABF40360">
    <property type="protein sequence ID" value="ABF40360"/>
    <property type="gene ID" value="Acid345_1358"/>
</dbReference>
<protein>
    <submittedName>
        <fullName evidence="2">GCN5-related N-acetyltransferase</fullName>
    </submittedName>
</protein>
<feature type="domain" description="N-acetyltransferase" evidence="1">
    <location>
        <begin position="5"/>
        <end position="157"/>
    </location>
</feature>
<dbReference type="CDD" id="cd04301">
    <property type="entry name" value="NAT_SF"/>
    <property type="match status" value="1"/>
</dbReference>
<dbReference type="InterPro" id="IPR052777">
    <property type="entry name" value="Acetyltransferase_Enz"/>
</dbReference>
<dbReference type="KEGG" id="aba:Acid345_1358"/>
<dbReference type="PANTHER" id="PTHR43305:SF1">
    <property type="entry name" value="FAMILY N-ACETYLTRANSFERASE, PUTATIVE (AFU_ORTHOLOGUE AFUA_2G01380)-RELATED"/>
    <property type="match status" value="1"/>
</dbReference>
<organism evidence="2 3">
    <name type="scientific">Koribacter versatilis (strain Ellin345)</name>
    <dbReference type="NCBI Taxonomy" id="204669"/>
    <lineage>
        <taxon>Bacteria</taxon>
        <taxon>Pseudomonadati</taxon>
        <taxon>Acidobacteriota</taxon>
        <taxon>Terriglobia</taxon>
        <taxon>Terriglobales</taxon>
        <taxon>Candidatus Korobacteraceae</taxon>
        <taxon>Candidatus Korobacter</taxon>
    </lineage>
</organism>
<dbReference type="PROSITE" id="PS51186">
    <property type="entry name" value="GNAT"/>
    <property type="match status" value="1"/>
</dbReference>
<proteinExistence type="predicted"/>